<gene>
    <name evidence="1" type="ORF">FIBSPDRAFT_948271</name>
</gene>
<protein>
    <submittedName>
        <fullName evidence="1">Uncharacterized protein</fullName>
    </submittedName>
</protein>
<evidence type="ECO:0000313" key="2">
    <source>
        <dbReference type="Proteomes" id="UP000076532"/>
    </source>
</evidence>
<accession>A0A166QXY7</accession>
<keyword evidence="2" id="KW-1185">Reference proteome</keyword>
<evidence type="ECO:0000313" key="1">
    <source>
        <dbReference type="EMBL" id="KZP27679.1"/>
    </source>
</evidence>
<reference evidence="1 2" key="1">
    <citation type="journal article" date="2016" name="Mol. Biol. Evol.">
        <title>Comparative Genomics of Early-Diverging Mushroom-Forming Fungi Provides Insights into the Origins of Lignocellulose Decay Capabilities.</title>
        <authorList>
            <person name="Nagy L.G."/>
            <person name="Riley R."/>
            <person name="Tritt A."/>
            <person name="Adam C."/>
            <person name="Daum C."/>
            <person name="Floudas D."/>
            <person name="Sun H."/>
            <person name="Yadav J.S."/>
            <person name="Pangilinan J."/>
            <person name="Larsson K.H."/>
            <person name="Matsuura K."/>
            <person name="Barry K."/>
            <person name="Labutti K."/>
            <person name="Kuo R."/>
            <person name="Ohm R.A."/>
            <person name="Bhattacharya S.S."/>
            <person name="Shirouzu T."/>
            <person name="Yoshinaga Y."/>
            <person name="Martin F.M."/>
            <person name="Grigoriev I.V."/>
            <person name="Hibbett D.S."/>
        </authorList>
    </citation>
    <scope>NUCLEOTIDE SEQUENCE [LARGE SCALE GENOMIC DNA]</scope>
    <source>
        <strain evidence="1 2">CBS 109695</strain>
    </source>
</reference>
<dbReference type="EMBL" id="KV417507">
    <property type="protein sequence ID" value="KZP27679.1"/>
    <property type="molecule type" value="Genomic_DNA"/>
</dbReference>
<proteinExistence type="predicted"/>
<dbReference type="Proteomes" id="UP000076532">
    <property type="component" value="Unassembled WGS sequence"/>
</dbReference>
<sequence length="123" mass="13459">MPSNRVSKSMISRPAAVEYADMVGSFAYPAPSKQSLPPKAARKIQLPSFLSARHARKLNSQGTVEIATRPLLAPICAESKPKEREMVCQLTAAKEAQWLATGGNGAPVNFSFKHEWCHLCHVQ</sequence>
<name>A0A166QXY7_9AGAM</name>
<dbReference type="AlphaFoldDB" id="A0A166QXY7"/>
<organism evidence="1 2">
    <name type="scientific">Athelia psychrophila</name>
    <dbReference type="NCBI Taxonomy" id="1759441"/>
    <lineage>
        <taxon>Eukaryota</taxon>
        <taxon>Fungi</taxon>
        <taxon>Dikarya</taxon>
        <taxon>Basidiomycota</taxon>
        <taxon>Agaricomycotina</taxon>
        <taxon>Agaricomycetes</taxon>
        <taxon>Agaricomycetidae</taxon>
        <taxon>Atheliales</taxon>
        <taxon>Atheliaceae</taxon>
        <taxon>Athelia</taxon>
    </lineage>
</organism>